<keyword evidence="2" id="KW-1185">Reference proteome</keyword>
<name>S5ZR45_9SPIR</name>
<sequence length="58" mass="6659">MFISATVNAVIKNQLIFYIIAKDFFKGTGLLYVPVYSDRPFLNCKGVYTYILYIIPDS</sequence>
<proteinExistence type="predicted"/>
<evidence type="ECO:0000313" key="1">
    <source>
        <dbReference type="EMBL" id="AGT45152.1"/>
    </source>
</evidence>
<dbReference type="HOGENOM" id="CLU_2977942_0_0_12"/>
<gene>
    <name evidence="1" type="ORF">TPE_2680</name>
</gene>
<dbReference type="AlphaFoldDB" id="S5ZR45"/>
<accession>S5ZR45</accession>
<dbReference type="STRING" id="1291379.TPE_2680"/>
<protein>
    <submittedName>
        <fullName evidence="1">Uncharacterized protein</fullName>
    </submittedName>
</protein>
<dbReference type="EMBL" id="CP004120">
    <property type="protein sequence ID" value="AGT45152.1"/>
    <property type="molecule type" value="Genomic_DNA"/>
</dbReference>
<organism evidence="1 2">
    <name type="scientific">Treponema pedis str. T A4</name>
    <dbReference type="NCBI Taxonomy" id="1291379"/>
    <lineage>
        <taxon>Bacteria</taxon>
        <taxon>Pseudomonadati</taxon>
        <taxon>Spirochaetota</taxon>
        <taxon>Spirochaetia</taxon>
        <taxon>Spirochaetales</taxon>
        <taxon>Treponemataceae</taxon>
        <taxon>Treponema</taxon>
    </lineage>
</organism>
<dbReference type="KEGG" id="tped:TPE_2680"/>
<dbReference type="Proteomes" id="UP000015620">
    <property type="component" value="Chromosome"/>
</dbReference>
<evidence type="ECO:0000313" key="2">
    <source>
        <dbReference type="Proteomes" id="UP000015620"/>
    </source>
</evidence>
<dbReference type="PATRIC" id="fig|1291379.3.peg.2652"/>
<reference evidence="1 2" key="1">
    <citation type="journal article" date="2013" name="PLoS ONE">
        <title>Genome-Wide Relatedness of Treponema pedis, from Gingiva and Necrotic Skin Lesions of Pigs, with the Human Oral Pathogen Treponema denticola.</title>
        <authorList>
            <person name="Svartstrom O."/>
            <person name="Mushtaq M."/>
            <person name="Pringle M."/>
            <person name="Segerman B."/>
        </authorList>
    </citation>
    <scope>NUCLEOTIDE SEQUENCE [LARGE SCALE GENOMIC DNA]</scope>
    <source>
        <strain evidence="1">T A4</strain>
    </source>
</reference>